<dbReference type="PANTHER" id="PTHR43078:SF6">
    <property type="entry name" value="UDP-GLUCURONIC ACID DECARBOXYLASE 1"/>
    <property type="match status" value="1"/>
</dbReference>
<dbReference type="UniPathway" id="UPA00796">
    <property type="reaction ID" value="UER00771"/>
</dbReference>
<keyword evidence="8" id="KW-0333">Golgi apparatus</keyword>
<accession>A0A7W9BDF7</accession>
<keyword evidence="3" id="KW-0812">Transmembrane</keyword>
<comment type="caution">
    <text evidence="14">The sequence shown here is derived from an EMBL/GenBank/DDBJ whole genome shotgun (WGS) entry which is preliminary data.</text>
</comment>
<dbReference type="FunFam" id="3.40.50.720:FF:000065">
    <property type="entry name" value="UDP-glucuronic acid decarboxylase 1"/>
    <property type="match status" value="1"/>
</dbReference>
<dbReference type="Pfam" id="PF01370">
    <property type="entry name" value="Epimerase"/>
    <property type="match status" value="1"/>
</dbReference>
<keyword evidence="11 14" id="KW-0456">Lyase</keyword>
<dbReference type="Proteomes" id="UP000546200">
    <property type="component" value="Unassembled WGS sequence"/>
</dbReference>
<reference evidence="14 15" key="1">
    <citation type="submission" date="2020-08" db="EMBL/GenBank/DDBJ databases">
        <title>Genomic Encyclopedia of Type Strains, Phase IV (KMG-IV): sequencing the most valuable type-strain genomes for metagenomic binning, comparative biology and taxonomic classification.</title>
        <authorList>
            <person name="Goeker M."/>
        </authorList>
    </citation>
    <scope>NUCLEOTIDE SEQUENCE [LARGE SCALE GENOMIC DNA]</scope>
    <source>
        <strain evidence="14 15">DSM 100044</strain>
    </source>
</reference>
<dbReference type="SUPFAM" id="SSF51735">
    <property type="entry name" value="NAD(P)-binding Rossmann-fold domains"/>
    <property type="match status" value="1"/>
</dbReference>
<protein>
    <submittedName>
        <fullName evidence="14">UDP-glucuronate decarboxylase</fullName>
        <ecNumber evidence="14">4.1.1.35</ecNumber>
    </submittedName>
</protein>
<dbReference type="GO" id="GO:0070403">
    <property type="term" value="F:NAD+ binding"/>
    <property type="evidence" value="ECO:0007669"/>
    <property type="project" value="InterPro"/>
</dbReference>
<proteinExistence type="predicted"/>
<dbReference type="GO" id="GO:0048040">
    <property type="term" value="F:UDP-glucuronate decarboxylase activity"/>
    <property type="evidence" value="ECO:0007669"/>
    <property type="project" value="UniProtKB-EC"/>
</dbReference>
<evidence type="ECO:0000313" key="14">
    <source>
        <dbReference type="EMBL" id="MBB5714836.1"/>
    </source>
</evidence>
<dbReference type="CDD" id="cd05230">
    <property type="entry name" value="UGD_SDR_e"/>
    <property type="match status" value="1"/>
</dbReference>
<comment type="subcellular location">
    <subcellularLocation>
        <location evidence="2">Golgi apparatus membrane</location>
        <topology evidence="2">Single-pass type II membrane protein</topology>
    </subcellularLocation>
    <subcellularLocation>
        <location evidence="12">Golgi apparatus</location>
        <location evidence="12">Golgi stack membrane</location>
    </subcellularLocation>
</comment>
<dbReference type="InterPro" id="IPR036291">
    <property type="entry name" value="NAD(P)-bd_dom_sf"/>
</dbReference>
<evidence type="ECO:0000256" key="1">
    <source>
        <dbReference type="ARBA" id="ARBA00001911"/>
    </source>
</evidence>
<dbReference type="GO" id="GO:0005737">
    <property type="term" value="C:cytoplasm"/>
    <property type="evidence" value="ECO:0007669"/>
    <property type="project" value="TreeGrafter"/>
</dbReference>
<keyword evidence="4" id="KW-0210">Decarboxylase</keyword>
<keyword evidence="5" id="KW-0735">Signal-anchor</keyword>
<dbReference type="EMBL" id="JACIJK010000004">
    <property type="protein sequence ID" value="MBB5714836.1"/>
    <property type="molecule type" value="Genomic_DNA"/>
</dbReference>
<evidence type="ECO:0000256" key="8">
    <source>
        <dbReference type="ARBA" id="ARBA00023034"/>
    </source>
</evidence>
<comment type="cofactor">
    <cofactor evidence="1">
        <name>NAD(+)</name>
        <dbReference type="ChEBI" id="CHEBI:57540"/>
    </cofactor>
</comment>
<name>A0A7W9BDF7_9SPHN</name>
<keyword evidence="9" id="KW-0472">Membrane</keyword>
<keyword evidence="10" id="KW-0325">Glycoprotein</keyword>
<evidence type="ECO:0000256" key="9">
    <source>
        <dbReference type="ARBA" id="ARBA00023136"/>
    </source>
</evidence>
<dbReference type="AlphaFoldDB" id="A0A7W9BDF7"/>
<keyword evidence="7" id="KW-0520">NAD</keyword>
<evidence type="ECO:0000256" key="4">
    <source>
        <dbReference type="ARBA" id="ARBA00022793"/>
    </source>
</evidence>
<dbReference type="PANTHER" id="PTHR43078">
    <property type="entry name" value="UDP-GLUCURONIC ACID DECARBOXYLASE-RELATED"/>
    <property type="match status" value="1"/>
</dbReference>
<evidence type="ECO:0000256" key="3">
    <source>
        <dbReference type="ARBA" id="ARBA00022692"/>
    </source>
</evidence>
<evidence type="ECO:0000259" key="13">
    <source>
        <dbReference type="Pfam" id="PF01370"/>
    </source>
</evidence>
<dbReference type="GO" id="GO:0033320">
    <property type="term" value="P:UDP-D-xylose biosynthetic process"/>
    <property type="evidence" value="ECO:0007669"/>
    <property type="project" value="UniProtKB-UniPathway"/>
</dbReference>
<evidence type="ECO:0000256" key="12">
    <source>
        <dbReference type="ARBA" id="ARBA00037859"/>
    </source>
</evidence>
<dbReference type="InterPro" id="IPR044516">
    <property type="entry name" value="UXS-like"/>
</dbReference>
<dbReference type="EC" id="4.1.1.35" evidence="14"/>
<dbReference type="InterPro" id="IPR001509">
    <property type="entry name" value="Epimerase_deHydtase"/>
</dbReference>
<evidence type="ECO:0000256" key="5">
    <source>
        <dbReference type="ARBA" id="ARBA00022968"/>
    </source>
</evidence>
<evidence type="ECO:0000256" key="2">
    <source>
        <dbReference type="ARBA" id="ARBA00004323"/>
    </source>
</evidence>
<sequence length="329" mass="35772">MAATIKPLALVAGGAGFIGSHLCLALLAQGYDVICLDSLQTARPSNLGSLEGRPGFRFVQHDIVEALPATVTDEAGRLKRIYNLACAASPPQYQADPEHTMLTNVVGTSNLLRLAEKSGARLLLTSTSEVYGDPEVHPQREDYRGWTSCIGPRACYDEGKRAAEALCFDFQRMKRAEVRVARIFNTYGPQMDPEDGRVVSNLICQALSGEDITIYGDGSQTRSFCYVSDMVDGLIALMESDAQEPVNLGNPDEFTILELLEHILAIVPTNARVVHQPLPQDDPRRRRPDIGRAKALLGWEPKVKLDQGLPLAASWFAAELGITRAAAAA</sequence>
<evidence type="ECO:0000256" key="6">
    <source>
        <dbReference type="ARBA" id="ARBA00022989"/>
    </source>
</evidence>
<keyword evidence="6" id="KW-1133">Transmembrane helix</keyword>
<evidence type="ECO:0000256" key="10">
    <source>
        <dbReference type="ARBA" id="ARBA00023180"/>
    </source>
</evidence>
<evidence type="ECO:0000256" key="11">
    <source>
        <dbReference type="ARBA" id="ARBA00023239"/>
    </source>
</evidence>
<dbReference type="GO" id="GO:0042732">
    <property type="term" value="P:D-xylose metabolic process"/>
    <property type="evidence" value="ECO:0007669"/>
    <property type="project" value="InterPro"/>
</dbReference>
<feature type="domain" description="NAD-dependent epimerase/dehydratase" evidence="13">
    <location>
        <begin position="9"/>
        <end position="249"/>
    </location>
</feature>
<evidence type="ECO:0000256" key="7">
    <source>
        <dbReference type="ARBA" id="ARBA00023027"/>
    </source>
</evidence>
<evidence type="ECO:0000313" key="15">
    <source>
        <dbReference type="Proteomes" id="UP000546200"/>
    </source>
</evidence>
<dbReference type="RefSeq" id="WP_184056470.1">
    <property type="nucleotide sequence ID" value="NZ_JACIJK010000004.1"/>
</dbReference>
<organism evidence="14 15">
    <name type="scientific">Sphingomonas aerophila</name>
    <dbReference type="NCBI Taxonomy" id="1344948"/>
    <lineage>
        <taxon>Bacteria</taxon>
        <taxon>Pseudomonadati</taxon>
        <taxon>Pseudomonadota</taxon>
        <taxon>Alphaproteobacteria</taxon>
        <taxon>Sphingomonadales</taxon>
        <taxon>Sphingomonadaceae</taxon>
        <taxon>Sphingomonas</taxon>
    </lineage>
</organism>
<keyword evidence="15" id="KW-1185">Reference proteome</keyword>
<dbReference type="Gene3D" id="3.40.50.720">
    <property type="entry name" value="NAD(P)-binding Rossmann-like Domain"/>
    <property type="match status" value="1"/>
</dbReference>
<gene>
    <name evidence="14" type="ORF">FHS94_001672</name>
</gene>